<gene>
    <name evidence="2" type="ORF">ADUPG1_004276</name>
</gene>
<feature type="non-terminal residue" evidence="2">
    <location>
        <position position="104"/>
    </location>
</feature>
<dbReference type="Gene3D" id="3.40.50.11400">
    <property type="match status" value="1"/>
</dbReference>
<sequence length="104" mass="11116">MVIGMVGCSQPAPAETPAETGSEAPATETAEAPSFKIGIMTGTVSQNEEEYRAAENVQAKYGKDRVLIMTYPDKFMDEQETTIANLVSMASDPEVKALIICQAV</sequence>
<comment type="caution">
    <text evidence="2">The sequence shown here is derived from an EMBL/GenBank/DDBJ whole genome shotgun (WGS) entry which is preliminary data.</text>
</comment>
<dbReference type="EMBL" id="BQXS01006269">
    <property type="protein sequence ID" value="GKT18811.1"/>
    <property type="molecule type" value="Genomic_DNA"/>
</dbReference>
<accession>A0ABQ5JVR6</accession>
<evidence type="ECO:0000313" key="2">
    <source>
        <dbReference type="EMBL" id="GKT18811.1"/>
    </source>
</evidence>
<reference evidence="2" key="1">
    <citation type="submission" date="2022-03" db="EMBL/GenBank/DDBJ databases">
        <title>Draft genome sequence of Aduncisulcus paluster, a free-living microaerophilic Fornicata.</title>
        <authorList>
            <person name="Yuyama I."/>
            <person name="Kume K."/>
            <person name="Tamura T."/>
            <person name="Inagaki Y."/>
            <person name="Hashimoto T."/>
        </authorList>
    </citation>
    <scope>NUCLEOTIDE SEQUENCE</scope>
    <source>
        <strain evidence="2">NY0171</strain>
    </source>
</reference>
<keyword evidence="3" id="KW-1185">Reference proteome</keyword>
<feature type="region of interest" description="Disordered" evidence="1">
    <location>
        <begin position="1"/>
        <end position="33"/>
    </location>
</feature>
<protein>
    <recommendedName>
        <fullName evidence="4">DUF3798 domain-containing protein</fullName>
    </recommendedName>
</protein>
<feature type="non-terminal residue" evidence="2">
    <location>
        <position position="1"/>
    </location>
</feature>
<evidence type="ECO:0008006" key="4">
    <source>
        <dbReference type="Google" id="ProtNLM"/>
    </source>
</evidence>
<organism evidence="2 3">
    <name type="scientific">Aduncisulcus paluster</name>
    <dbReference type="NCBI Taxonomy" id="2918883"/>
    <lineage>
        <taxon>Eukaryota</taxon>
        <taxon>Metamonada</taxon>
        <taxon>Carpediemonas-like organisms</taxon>
        <taxon>Aduncisulcus</taxon>
    </lineage>
</organism>
<proteinExistence type="predicted"/>
<evidence type="ECO:0000313" key="3">
    <source>
        <dbReference type="Proteomes" id="UP001057375"/>
    </source>
</evidence>
<name>A0ABQ5JVR6_9EUKA</name>
<dbReference type="InterPro" id="IPR024258">
    <property type="entry name" value="DUF3798"/>
</dbReference>
<evidence type="ECO:0000256" key="1">
    <source>
        <dbReference type="SAM" id="MobiDB-lite"/>
    </source>
</evidence>
<feature type="compositionally biased region" description="Low complexity" evidence="1">
    <location>
        <begin position="11"/>
        <end position="33"/>
    </location>
</feature>
<dbReference type="Pfam" id="PF12683">
    <property type="entry name" value="DUF3798"/>
    <property type="match status" value="1"/>
</dbReference>
<dbReference type="Proteomes" id="UP001057375">
    <property type="component" value="Unassembled WGS sequence"/>
</dbReference>